<dbReference type="GO" id="GO:0007166">
    <property type="term" value="P:cell surface receptor signaling pathway"/>
    <property type="evidence" value="ECO:0007669"/>
    <property type="project" value="TreeGrafter"/>
</dbReference>
<evidence type="ECO:0000256" key="2">
    <source>
        <dbReference type="ARBA" id="ARBA00023157"/>
    </source>
</evidence>
<feature type="domain" description="Ig-like" evidence="4">
    <location>
        <begin position="224"/>
        <end position="298"/>
    </location>
</feature>
<dbReference type="GeneTree" id="ENSGT00940000165428"/>
<dbReference type="PROSITE" id="PS50835">
    <property type="entry name" value="IG_LIKE"/>
    <property type="match status" value="3"/>
</dbReference>
<dbReference type="InterPro" id="IPR007110">
    <property type="entry name" value="Ig-like_dom"/>
</dbReference>
<dbReference type="InterPro" id="IPR036179">
    <property type="entry name" value="Ig-like_dom_sf"/>
</dbReference>
<dbReference type="InterPro" id="IPR050488">
    <property type="entry name" value="Ig_Fc_receptor"/>
</dbReference>
<name>A0A667XER4_9TELE</name>
<keyword evidence="2" id="KW-1015">Disulfide bond</keyword>
<dbReference type="Proteomes" id="UP000472263">
    <property type="component" value="Chromosome 7"/>
</dbReference>
<evidence type="ECO:0000313" key="5">
    <source>
        <dbReference type="Ensembl" id="ENSMMDP00005013642.1"/>
    </source>
</evidence>
<dbReference type="InterPro" id="IPR013151">
    <property type="entry name" value="Immunoglobulin_dom"/>
</dbReference>
<dbReference type="InterPro" id="IPR003598">
    <property type="entry name" value="Ig_sub2"/>
</dbReference>
<evidence type="ECO:0000256" key="3">
    <source>
        <dbReference type="ARBA" id="ARBA00023319"/>
    </source>
</evidence>
<proteinExistence type="predicted"/>
<dbReference type="Pfam" id="PF00047">
    <property type="entry name" value="ig"/>
    <property type="match status" value="1"/>
</dbReference>
<keyword evidence="3" id="KW-0393">Immunoglobulin domain</keyword>
<dbReference type="SMART" id="SM00409">
    <property type="entry name" value="IG"/>
    <property type="match status" value="3"/>
</dbReference>
<dbReference type="GO" id="GO:0004888">
    <property type="term" value="F:transmembrane signaling receptor activity"/>
    <property type="evidence" value="ECO:0007669"/>
    <property type="project" value="TreeGrafter"/>
</dbReference>
<dbReference type="InterPro" id="IPR013783">
    <property type="entry name" value="Ig-like_fold"/>
</dbReference>
<dbReference type="PANTHER" id="PTHR11481">
    <property type="entry name" value="IMMUNOGLOBULIN FC RECEPTOR"/>
    <property type="match status" value="1"/>
</dbReference>
<dbReference type="GO" id="GO:0006955">
    <property type="term" value="P:immune response"/>
    <property type="evidence" value="ECO:0007669"/>
    <property type="project" value="TreeGrafter"/>
</dbReference>
<dbReference type="AlphaFoldDB" id="A0A667XER4"/>
<feature type="domain" description="Ig-like" evidence="4">
    <location>
        <begin position="15"/>
        <end position="95"/>
    </location>
</feature>
<evidence type="ECO:0000256" key="1">
    <source>
        <dbReference type="ARBA" id="ARBA00022729"/>
    </source>
</evidence>
<reference evidence="5" key="2">
    <citation type="submission" date="2025-08" db="UniProtKB">
        <authorList>
            <consortium name="Ensembl"/>
        </authorList>
    </citation>
    <scope>IDENTIFICATION</scope>
</reference>
<dbReference type="InterPro" id="IPR003599">
    <property type="entry name" value="Ig_sub"/>
</dbReference>
<sequence length="325" mass="36018">MTPPTTQLPIQSVTPTLTLDPPAGQIYQGESAGLSCGASSSSPDWTYLWYHKNQETLLSSSDPSLTSYTITPATLANSGTYWSSVFNMSLNNVINLWANNQLVRSYFGRTLISFLMALTSRSMWLISSISFNQFPEPPKPVLKQETRWLDVFPSETVELSCKPENSDWTLTWHKDGQPLSDDPAVSLAADGSKLTIIPTSKSNSGNYVCRGQHKGKPVTTGDIPFIPSFDKMYSGEPVSFTCRVDSSSGWEYVWYQNAAELTTGPNYTVNHPTTSNNGQYWCQAKRGETPFETEKSETKTLQFSAHPISPSGINEVFLILIFDCD</sequence>
<dbReference type="Pfam" id="PF13895">
    <property type="entry name" value="Ig_2"/>
    <property type="match status" value="1"/>
</dbReference>
<dbReference type="Ensembl" id="ENSMMDT00005014036.1">
    <property type="protein sequence ID" value="ENSMMDP00005013642.1"/>
    <property type="gene ID" value="ENSMMDG00005007069.1"/>
</dbReference>
<dbReference type="SMART" id="SM00408">
    <property type="entry name" value="IGc2"/>
    <property type="match status" value="2"/>
</dbReference>
<keyword evidence="1" id="KW-0732">Signal</keyword>
<dbReference type="SUPFAM" id="SSF48726">
    <property type="entry name" value="Immunoglobulin"/>
    <property type="match status" value="3"/>
</dbReference>
<dbReference type="CDD" id="cd00096">
    <property type="entry name" value="Ig"/>
    <property type="match status" value="1"/>
</dbReference>
<dbReference type="Pfam" id="PF13927">
    <property type="entry name" value="Ig_3"/>
    <property type="match status" value="1"/>
</dbReference>
<evidence type="ECO:0000259" key="4">
    <source>
        <dbReference type="PROSITE" id="PS50835"/>
    </source>
</evidence>
<reference evidence="5" key="3">
    <citation type="submission" date="2025-09" db="UniProtKB">
        <authorList>
            <consortium name="Ensembl"/>
        </authorList>
    </citation>
    <scope>IDENTIFICATION</scope>
</reference>
<dbReference type="Gene3D" id="2.60.40.10">
    <property type="entry name" value="Immunoglobulins"/>
    <property type="match status" value="3"/>
</dbReference>
<organism evidence="5 6">
    <name type="scientific">Myripristis murdjan</name>
    <name type="common">pinecone soldierfish</name>
    <dbReference type="NCBI Taxonomy" id="586833"/>
    <lineage>
        <taxon>Eukaryota</taxon>
        <taxon>Metazoa</taxon>
        <taxon>Chordata</taxon>
        <taxon>Craniata</taxon>
        <taxon>Vertebrata</taxon>
        <taxon>Euteleostomi</taxon>
        <taxon>Actinopterygii</taxon>
        <taxon>Neopterygii</taxon>
        <taxon>Teleostei</taxon>
        <taxon>Neoteleostei</taxon>
        <taxon>Acanthomorphata</taxon>
        <taxon>Holocentriformes</taxon>
        <taxon>Holocentridae</taxon>
        <taxon>Myripristis</taxon>
    </lineage>
</organism>
<protein>
    <recommendedName>
        <fullName evidence="4">Ig-like domain-containing protein</fullName>
    </recommendedName>
</protein>
<reference evidence="5" key="1">
    <citation type="submission" date="2019-06" db="EMBL/GenBank/DDBJ databases">
        <authorList>
            <consortium name="Wellcome Sanger Institute Data Sharing"/>
        </authorList>
    </citation>
    <scope>NUCLEOTIDE SEQUENCE [LARGE SCALE GENOMIC DNA]</scope>
</reference>
<keyword evidence="6" id="KW-1185">Reference proteome</keyword>
<dbReference type="PANTHER" id="PTHR11481:SF112">
    <property type="entry name" value="FC RECEPTOR-LIKE PROTEIN 4-RELATED"/>
    <property type="match status" value="1"/>
</dbReference>
<dbReference type="GO" id="GO:0009897">
    <property type="term" value="C:external side of plasma membrane"/>
    <property type="evidence" value="ECO:0007669"/>
    <property type="project" value="TreeGrafter"/>
</dbReference>
<evidence type="ECO:0000313" key="6">
    <source>
        <dbReference type="Proteomes" id="UP000472263"/>
    </source>
</evidence>
<feature type="domain" description="Ig-like" evidence="4">
    <location>
        <begin position="140"/>
        <end position="219"/>
    </location>
</feature>
<accession>A0A667XER4</accession>